<feature type="transmembrane region" description="Helical" evidence="6">
    <location>
        <begin position="118"/>
        <end position="137"/>
    </location>
</feature>
<feature type="transmembrane region" description="Helical" evidence="6">
    <location>
        <begin position="158"/>
        <end position="183"/>
    </location>
</feature>
<evidence type="ECO:0000256" key="1">
    <source>
        <dbReference type="ARBA" id="ARBA00004141"/>
    </source>
</evidence>
<feature type="transmembrane region" description="Helical" evidence="6">
    <location>
        <begin position="332"/>
        <end position="350"/>
    </location>
</feature>
<feature type="transmembrane region" description="Helical" evidence="6">
    <location>
        <begin position="51"/>
        <end position="75"/>
    </location>
</feature>
<evidence type="ECO:0000256" key="3">
    <source>
        <dbReference type="ARBA" id="ARBA00022692"/>
    </source>
</evidence>
<evidence type="ECO:0000256" key="5">
    <source>
        <dbReference type="ARBA" id="ARBA00023136"/>
    </source>
</evidence>
<organism evidence="7 8">
    <name type="scientific">Rhizoctonia solani</name>
    <dbReference type="NCBI Taxonomy" id="456999"/>
    <lineage>
        <taxon>Eukaryota</taxon>
        <taxon>Fungi</taxon>
        <taxon>Dikarya</taxon>
        <taxon>Basidiomycota</taxon>
        <taxon>Agaricomycotina</taxon>
        <taxon>Agaricomycetes</taxon>
        <taxon>Cantharellales</taxon>
        <taxon>Ceratobasidiaceae</taxon>
        <taxon>Rhizoctonia</taxon>
    </lineage>
</organism>
<evidence type="ECO:0000313" key="7">
    <source>
        <dbReference type="EMBL" id="CAE6488713.1"/>
    </source>
</evidence>
<evidence type="ECO:0000313" key="8">
    <source>
        <dbReference type="Proteomes" id="UP000663853"/>
    </source>
</evidence>
<dbReference type="EMBL" id="CAJMXA010002893">
    <property type="protein sequence ID" value="CAE6488713.1"/>
    <property type="molecule type" value="Genomic_DNA"/>
</dbReference>
<dbReference type="GO" id="GO:0016020">
    <property type="term" value="C:membrane"/>
    <property type="evidence" value="ECO:0007669"/>
    <property type="project" value="UniProtKB-SubCell"/>
</dbReference>
<dbReference type="PIRSF" id="PIRSF006060">
    <property type="entry name" value="AA_transporter"/>
    <property type="match status" value="1"/>
</dbReference>
<protein>
    <submittedName>
        <fullName evidence="7">Uncharacterized protein</fullName>
    </submittedName>
</protein>
<dbReference type="GO" id="GO:0022857">
    <property type="term" value="F:transmembrane transporter activity"/>
    <property type="evidence" value="ECO:0007669"/>
    <property type="project" value="InterPro"/>
</dbReference>
<dbReference type="AlphaFoldDB" id="A0A8H3CLZ3"/>
<keyword evidence="2" id="KW-0813">Transport</keyword>
<feature type="transmembrane region" description="Helical" evidence="6">
    <location>
        <begin position="264"/>
        <end position="283"/>
    </location>
</feature>
<name>A0A8H3CLZ3_9AGAM</name>
<reference evidence="7" key="1">
    <citation type="submission" date="2021-01" db="EMBL/GenBank/DDBJ databases">
        <authorList>
            <person name="Kaushik A."/>
        </authorList>
    </citation>
    <scope>NUCLEOTIDE SEQUENCE</scope>
    <source>
        <strain evidence="7">AG6-10EEA</strain>
    </source>
</reference>
<dbReference type="PANTHER" id="PTHR45649">
    <property type="entry name" value="AMINO-ACID PERMEASE BAT1"/>
    <property type="match status" value="1"/>
</dbReference>
<keyword evidence="5 6" id="KW-0472">Membrane</keyword>
<accession>A0A8H3CLZ3</accession>
<evidence type="ECO:0000256" key="6">
    <source>
        <dbReference type="SAM" id="Phobius"/>
    </source>
</evidence>
<feature type="transmembrane region" description="Helical" evidence="6">
    <location>
        <begin position="362"/>
        <end position="381"/>
    </location>
</feature>
<sequence length="400" mass="42986">MCTVRAVFFLGMLAGGPVAMWPSFLIVSILMCTTAAVLREICSALPISGSIYVWAALAAGPRYGRFVGCIVAWWITTNWISSTAATSQGNANYLLSLVPAYDLKFPGGISDDNVKWRATVWITSEILLLLAVMLNYLPSKGFDAAGHVAEETVNASVVAAQSIFTSAIAAGIGGFVTTILFLFCAPDINTLFSLHAPQPFVLIYTSALGRSGGTFMTLLAVISTLFTHSVIVLAASRLVFAIARDGALPLSSWVSKVSPDGHPHNAVTVVYIISATLLCSILPSNVAFVSLISGGYLPLLASYGTIALLRLVITPHEFKNSRYPLGRLSKPLYVVTILGNGIMFAVFSSPNVFPVTAKTLNFGPVIFGIVTIFGLVSWYIIPQDKWMKREQIQQTFEEIS</sequence>
<evidence type="ECO:0000256" key="4">
    <source>
        <dbReference type="ARBA" id="ARBA00022989"/>
    </source>
</evidence>
<feature type="transmembrane region" description="Helical" evidence="6">
    <location>
        <begin position="215"/>
        <end position="243"/>
    </location>
</feature>
<comment type="subcellular location">
    <subcellularLocation>
        <location evidence="1">Membrane</location>
        <topology evidence="1">Multi-pass membrane protein</topology>
    </subcellularLocation>
</comment>
<dbReference type="Pfam" id="PF13520">
    <property type="entry name" value="AA_permease_2"/>
    <property type="match status" value="1"/>
</dbReference>
<proteinExistence type="predicted"/>
<gene>
    <name evidence="7" type="ORF">RDB_LOCUS98373</name>
</gene>
<keyword evidence="4 6" id="KW-1133">Transmembrane helix</keyword>
<dbReference type="PANTHER" id="PTHR45649:SF13">
    <property type="entry name" value="THIAMINE TRANSPORTER THI9"/>
    <property type="match status" value="1"/>
</dbReference>
<dbReference type="InterPro" id="IPR002293">
    <property type="entry name" value="AA/rel_permease1"/>
</dbReference>
<comment type="caution">
    <text evidence="7">The sequence shown here is derived from an EMBL/GenBank/DDBJ whole genome shotgun (WGS) entry which is preliminary data.</text>
</comment>
<dbReference type="Proteomes" id="UP000663853">
    <property type="component" value="Unassembled WGS sequence"/>
</dbReference>
<keyword evidence="3 6" id="KW-0812">Transmembrane</keyword>
<feature type="transmembrane region" description="Helical" evidence="6">
    <location>
        <begin position="289"/>
        <end position="312"/>
    </location>
</feature>
<dbReference type="Gene3D" id="1.20.1740.10">
    <property type="entry name" value="Amino acid/polyamine transporter I"/>
    <property type="match status" value="2"/>
</dbReference>
<evidence type="ECO:0000256" key="2">
    <source>
        <dbReference type="ARBA" id="ARBA00022448"/>
    </source>
</evidence>